<evidence type="ECO:0000313" key="2">
    <source>
        <dbReference type="Proteomes" id="UP000183971"/>
    </source>
</evidence>
<proteinExistence type="predicted"/>
<accession>A0A1L7W3R4</accession>
<dbReference type="GeneID" id="42053257"/>
<sequence>MTLGERFEQEWVKDPNTSSIRSRAISSLILGFIG</sequence>
<gene>
    <name evidence="1" type="ORF">FPRO_08380</name>
</gene>
<organism evidence="1 2">
    <name type="scientific">Fusarium proliferatum (strain ET1)</name>
    <name type="common">Orchid endophyte fungus</name>
    <dbReference type="NCBI Taxonomy" id="1227346"/>
    <lineage>
        <taxon>Eukaryota</taxon>
        <taxon>Fungi</taxon>
        <taxon>Dikarya</taxon>
        <taxon>Ascomycota</taxon>
        <taxon>Pezizomycotina</taxon>
        <taxon>Sordariomycetes</taxon>
        <taxon>Hypocreomycetidae</taxon>
        <taxon>Hypocreales</taxon>
        <taxon>Nectriaceae</taxon>
        <taxon>Fusarium</taxon>
        <taxon>Fusarium fujikuroi species complex</taxon>
    </lineage>
</organism>
<comment type="caution">
    <text evidence="1">The sequence shown here is derived from an EMBL/GenBank/DDBJ whole genome shotgun (WGS) entry which is preliminary data.</text>
</comment>
<protein>
    <submittedName>
        <fullName evidence="1">Uncharacterized protein</fullName>
    </submittedName>
</protein>
<name>A0A1L7W3R4_FUSPR</name>
<dbReference type="RefSeq" id="XP_031087540.1">
    <property type="nucleotide sequence ID" value="XM_031222042.1"/>
</dbReference>
<reference evidence="2" key="1">
    <citation type="journal article" date="2016" name="Genome Biol. Evol.">
        <title>Comparative 'omics' of the Fusarium fujikuroi species complex highlights differences in genetic potential and metabolite synthesis.</title>
        <authorList>
            <person name="Niehaus E.-M."/>
            <person name="Muensterkoetter M."/>
            <person name="Proctor R.H."/>
            <person name="Brown D.W."/>
            <person name="Sharon A."/>
            <person name="Idan Y."/>
            <person name="Oren-Young L."/>
            <person name="Sieber C.M."/>
            <person name="Novak O."/>
            <person name="Pencik A."/>
            <person name="Tarkowska D."/>
            <person name="Hromadova K."/>
            <person name="Freeman S."/>
            <person name="Maymon M."/>
            <person name="Elazar M."/>
            <person name="Youssef S.A."/>
            <person name="El-Shabrawy E.S.M."/>
            <person name="Shalaby A.B.A."/>
            <person name="Houterman P."/>
            <person name="Brock N.L."/>
            <person name="Burkhardt I."/>
            <person name="Tsavkelova E.A."/>
            <person name="Dickschat J.S."/>
            <person name="Galuszka P."/>
            <person name="Gueldener U."/>
            <person name="Tudzynski B."/>
        </authorList>
    </citation>
    <scope>NUCLEOTIDE SEQUENCE [LARGE SCALE GENOMIC DNA]</scope>
    <source>
        <strain evidence="2">ET1</strain>
    </source>
</reference>
<dbReference type="VEuPathDB" id="FungiDB:FPRO_08380"/>
<keyword evidence="2" id="KW-1185">Reference proteome</keyword>
<evidence type="ECO:0000313" key="1">
    <source>
        <dbReference type="EMBL" id="CZR47006.1"/>
    </source>
</evidence>
<dbReference type="Proteomes" id="UP000183971">
    <property type="component" value="Unassembled WGS sequence"/>
</dbReference>
<dbReference type="EMBL" id="FJOF01000011">
    <property type="protein sequence ID" value="CZR47006.1"/>
    <property type="molecule type" value="Genomic_DNA"/>
</dbReference>
<dbReference type="AlphaFoldDB" id="A0A1L7W3R4"/>